<keyword evidence="2" id="KW-0539">Nucleus</keyword>
<dbReference type="InterPro" id="IPR054502">
    <property type="entry name" value="bHLH-TF_ACT-like_plant"/>
</dbReference>
<gene>
    <name evidence="4" type="ORF">KIW84_071773</name>
</gene>
<protein>
    <recommendedName>
        <fullName evidence="3">Plant bHLH transcription factor ACT-like domain-containing protein</fullName>
    </recommendedName>
</protein>
<comment type="subcellular location">
    <subcellularLocation>
        <location evidence="1">Nucleus</location>
    </subcellularLocation>
</comment>
<dbReference type="PANTHER" id="PTHR31945:SF27">
    <property type="entry name" value="TRANSCRIPTION FACTOR BHLH35-LIKE PROTEIN"/>
    <property type="match status" value="1"/>
</dbReference>
<dbReference type="Pfam" id="PF22754">
    <property type="entry name" value="bHLH-TF_ACT-like_plant"/>
    <property type="match status" value="1"/>
</dbReference>
<feature type="domain" description="Plant bHLH transcription factor ACT-like" evidence="3">
    <location>
        <begin position="80"/>
        <end position="155"/>
    </location>
</feature>
<evidence type="ECO:0000256" key="1">
    <source>
        <dbReference type="ARBA" id="ARBA00004123"/>
    </source>
</evidence>
<keyword evidence="5" id="KW-1185">Reference proteome</keyword>
<dbReference type="PANTHER" id="PTHR31945">
    <property type="entry name" value="TRANSCRIPTION FACTOR SCREAM2-RELATED"/>
    <property type="match status" value="1"/>
</dbReference>
<sequence length="173" mass="19763">MACRVQKRVSLRRRLHILRVLTNSNINANINRNSTAKSTFLHIQKLKVELENVKREYENLIATRRYYISLLNNNVNDNKEVKIEKIREGTFMMKVTCEKGGDKLVAILEGFEKICVNVEQARVSSENGFSMEAIIVAEDQNLDVRDVKEVILKAIGKKSGEEGSDELNKCSHL</sequence>
<organism evidence="4 5">
    <name type="scientific">Pisum sativum</name>
    <name type="common">Garden pea</name>
    <name type="synonym">Lathyrus oleraceus</name>
    <dbReference type="NCBI Taxonomy" id="3888"/>
    <lineage>
        <taxon>Eukaryota</taxon>
        <taxon>Viridiplantae</taxon>
        <taxon>Streptophyta</taxon>
        <taxon>Embryophyta</taxon>
        <taxon>Tracheophyta</taxon>
        <taxon>Spermatophyta</taxon>
        <taxon>Magnoliopsida</taxon>
        <taxon>eudicotyledons</taxon>
        <taxon>Gunneridae</taxon>
        <taxon>Pentapetalae</taxon>
        <taxon>rosids</taxon>
        <taxon>fabids</taxon>
        <taxon>Fabales</taxon>
        <taxon>Fabaceae</taxon>
        <taxon>Papilionoideae</taxon>
        <taxon>50 kb inversion clade</taxon>
        <taxon>NPAAA clade</taxon>
        <taxon>Hologalegina</taxon>
        <taxon>IRL clade</taxon>
        <taxon>Fabeae</taxon>
        <taxon>Lathyrus</taxon>
    </lineage>
</organism>
<dbReference type="GO" id="GO:0003700">
    <property type="term" value="F:DNA-binding transcription factor activity"/>
    <property type="evidence" value="ECO:0007669"/>
    <property type="project" value="TreeGrafter"/>
</dbReference>
<dbReference type="EMBL" id="JAMSHJ010000007">
    <property type="protein sequence ID" value="KAI5384910.1"/>
    <property type="molecule type" value="Genomic_DNA"/>
</dbReference>
<accession>A0A9D4VLL7</accession>
<evidence type="ECO:0000256" key="2">
    <source>
        <dbReference type="ARBA" id="ARBA00023242"/>
    </source>
</evidence>
<dbReference type="Proteomes" id="UP001058974">
    <property type="component" value="Chromosome 7"/>
</dbReference>
<dbReference type="GO" id="GO:0043565">
    <property type="term" value="F:sequence-specific DNA binding"/>
    <property type="evidence" value="ECO:0007669"/>
    <property type="project" value="TreeGrafter"/>
</dbReference>
<dbReference type="OrthoDB" id="1057417at2759"/>
<evidence type="ECO:0000259" key="3">
    <source>
        <dbReference type="Pfam" id="PF22754"/>
    </source>
</evidence>
<reference evidence="4 5" key="1">
    <citation type="journal article" date="2022" name="Nat. Genet.">
        <title>Improved pea reference genome and pan-genome highlight genomic features and evolutionary characteristics.</title>
        <authorList>
            <person name="Yang T."/>
            <person name="Liu R."/>
            <person name="Luo Y."/>
            <person name="Hu S."/>
            <person name="Wang D."/>
            <person name="Wang C."/>
            <person name="Pandey M.K."/>
            <person name="Ge S."/>
            <person name="Xu Q."/>
            <person name="Li N."/>
            <person name="Li G."/>
            <person name="Huang Y."/>
            <person name="Saxena R.K."/>
            <person name="Ji Y."/>
            <person name="Li M."/>
            <person name="Yan X."/>
            <person name="He Y."/>
            <person name="Liu Y."/>
            <person name="Wang X."/>
            <person name="Xiang C."/>
            <person name="Varshney R.K."/>
            <person name="Ding H."/>
            <person name="Gao S."/>
            <person name="Zong X."/>
        </authorList>
    </citation>
    <scope>NUCLEOTIDE SEQUENCE [LARGE SCALE GENOMIC DNA]</scope>
    <source>
        <strain evidence="4 5">cv. Zhongwan 6</strain>
    </source>
</reference>
<evidence type="ECO:0000313" key="4">
    <source>
        <dbReference type="EMBL" id="KAI5384910.1"/>
    </source>
</evidence>
<dbReference type="Gramene" id="Psat0s2741g0080.1">
    <property type="protein sequence ID" value="Psat0s2741g0080.1.cds"/>
    <property type="gene ID" value="Psat0s2741g0080"/>
</dbReference>
<dbReference type="AlphaFoldDB" id="A0A9D4VLL7"/>
<dbReference type="InterPro" id="IPR051358">
    <property type="entry name" value="TF_AMS/ICE1/BHLH6-like"/>
</dbReference>
<dbReference type="GO" id="GO:0005634">
    <property type="term" value="C:nucleus"/>
    <property type="evidence" value="ECO:0007669"/>
    <property type="project" value="UniProtKB-SubCell"/>
</dbReference>
<evidence type="ECO:0000313" key="5">
    <source>
        <dbReference type="Proteomes" id="UP001058974"/>
    </source>
</evidence>
<comment type="caution">
    <text evidence="4">The sequence shown here is derived from an EMBL/GenBank/DDBJ whole genome shotgun (WGS) entry which is preliminary data.</text>
</comment>
<proteinExistence type="predicted"/>
<name>A0A9D4VLL7_PEA</name>
<dbReference type="Gramene" id="Psat07G0177300-T1">
    <property type="protein sequence ID" value="KAI5384910.1"/>
    <property type="gene ID" value="KIW84_071773"/>
</dbReference>